<dbReference type="GO" id="GO:0005509">
    <property type="term" value="F:calcium ion binding"/>
    <property type="evidence" value="ECO:0007669"/>
    <property type="project" value="InterPro"/>
</dbReference>
<name>A0A2T0RR54_9RHOB</name>
<evidence type="ECO:0000313" key="4">
    <source>
        <dbReference type="EMBL" id="PRY23676.1"/>
    </source>
</evidence>
<protein>
    <submittedName>
        <fullName evidence="4">Hemolysin type calcium-binding protein</fullName>
    </submittedName>
</protein>
<keyword evidence="2" id="KW-0964">Secreted</keyword>
<dbReference type="InterPro" id="IPR050557">
    <property type="entry name" value="RTX_toxin/Mannuronan_C5-epim"/>
</dbReference>
<comment type="subcellular location">
    <subcellularLocation>
        <location evidence="1">Secreted</location>
    </subcellularLocation>
</comment>
<dbReference type="PROSITE" id="PS00330">
    <property type="entry name" value="HEMOLYSIN_CALCIUM"/>
    <property type="match status" value="5"/>
</dbReference>
<feature type="region of interest" description="Disordered" evidence="3">
    <location>
        <begin position="153"/>
        <end position="219"/>
    </location>
</feature>
<evidence type="ECO:0000256" key="2">
    <source>
        <dbReference type="ARBA" id="ARBA00022525"/>
    </source>
</evidence>
<evidence type="ECO:0000256" key="1">
    <source>
        <dbReference type="ARBA" id="ARBA00004613"/>
    </source>
</evidence>
<dbReference type="Proteomes" id="UP000239480">
    <property type="component" value="Unassembled WGS sequence"/>
</dbReference>
<organism evidence="4 5">
    <name type="scientific">Aliiruegeria haliotis</name>
    <dbReference type="NCBI Taxonomy" id="1280846"/>
    <lineage>
        <taxon>Bacteria</taxon>
        <taxon>Pseudomonadati</taxon>
        <taxon>Pseudomonadota</taxon>
        <taxon>Alphaproteobacteria</taxon>
        <taxon>Rhodobacterales</taxon>
        <taxon>Roseobacteraceae</taxon>
        <taxon>Aliiruegeria</taxon>
    </lineage>
</organism>
<dbReference type="Pfam" id="PF00353">
    <property type="entry name" value="HemolysinCabind"/>
    <property type="match status" value="2"/>
</dbReference>
<dbReference type="InterPro" id="IPR011049">
    <property type="entry name" value="Serralysin-like_metalloprot_C"/>
</dbReference>
<dbReference type="EMBL" id="PVTD01000004">
    <property type="protein sequence ID" value="PRY23676.1"/>
    <property type="molecule type" value="Genomic_DNA"/>
</dbReference>
<reference evidence="4 5" key="1">
    <citation type="submission" date="2018-03" db="EMBL/GenBank/DDBJ databases">
        <title>Genomic Encyclopedia of Archaeal and Bacterial Type Strains, Phase II (KMG-II): from individual species to whole genera.</title>
        <authorList>
            <person name="Goeker M."/>
        </authorList>
    </citation>
    <scope>NUCLEOTIDE SEQUENCE [LARGE SCALE GENOMIC DNA]</scope>
    <source>
        <strain evidence="4 5">DSM 29328</strain>
    </source>
</reference>
<dbReference type="InterPro" id="IPR018511">
    <property type="entry name" value="Hemolysin-typ_Ca-bd_CS"/>
</dbReference>
<evidence type="ECO:0000313" key="5">
    <source>
        <dbReference type="Proteomes" id="UP000239480"/>
    </source>
</evidence>
<sequence>MALVRAAGAFRQDQFDLGATYNVRDHIFRYDDDPWTTWGRTYNDDWGIAFSAPDGAYVLSFVGQNLQMTDTALKGGEVTGVIYQYNGGSGWGDMWAIQNISSPGNKIFAAMRTQKLGDDIALAKDMFSGNDRFELGRHDDFALGYDGADRIKGNRGDDELSGGNGADRLQGDHGNDILRGGKGTDTLLGGSGKDKARGGAGNDQLEGGRGGDALFGEAGSDKLLGQNGNDLLEGGGGADILKGGGGRDLLHGGRGMDVLTGGSHADSFLFGKSSGRDRITDFRDNVDTIRLAADLWQGNLTVREVVDTFGAVKGDAVVLDFGKQELTIDGYDELAFLMNDIQIA</sequence>
<dbReference type="InterPro" id="IPR001343">
    <property type="entry name" value="Hemolysn_Ca-bd"/>
</dbReference>
<dbReference type="SUPFAM" id="SSF51120">
    <property type="entry name" value="beta-Roll"/>
    <property type="match status" value="2"/>
</dbReference>
<dbReference type="OrthoDB" id="7852556at2"/>
<dbReference type="PANTHER" id="PTHR38340">
    <property type="entry name" value="S-LAYER PROTEIN"/>
    <property type="match status" value="1"/>
</dbReference>
<gene>
    <name evidence="4" type="ORF">CLV78_104167</name>
</gene>
<dbReference type="AlphaFoldDB" id="A0A2T0RR54"/>
<dbReference type="RefSeq" id="WP_106205067.1">
    <property type="nucleotide sequence ID" value="NZ_PVTD01000004.1"/>
</dbReference>
<dbReference type="Gene3D" id="2.150.10.10">
    <property type="entry name" value="Serralysin-like metalloprotease, C-terminal"/>
    <property type="match status" value="2"/>
</dbReference>
<proteinExistence type="predicted"/>
<dbReference type="PANTHER" id="PTHR38340:SF1">
    <property type="entry name" value="S-LAYER PROTEIN"/>
    <property type="match status" value="1"/>
</dbReference>
<dbReference type="GO" id="GO:0005576">
    <property type="term" value="C:extracellular region"/>
    <property type="evidence" value="ECO:0007669"/>
    <property type="project" value="UniProtKB-SubCell"/>
</dbReference>
<dbReference type="PRINTS" id="PR00313">
    <property type="entry name" value="CABNDNGRPT"/>
</dbReference>
<comment type="caution">
    <text evidence="4">The sequence shown here is derived from an EMBL/GenBank/DDBJ whole genome shotgun (WGS) entry which is preliminary data.</text>
</comment>
<evidence type="ECO:0000256" key="3">
    <source>
        <dbReference type="SAM" id="MobiDB-lite"/>
    </source>
</evidence>
<accession>A0A2T0RR54</accession>
<keyword evidence="5" id="KW-1185">Reference proteome</keyword>